<sequence length="207" mass="22992">MTNTNYVQIKKGSYLPREYSEQIYRNATEKGYLDKSKRDEIFARAIKRKVVKITEAGYALLAYSSTSNVDTKVVIDEPVVTVSDMIECIKSTFGLNPAQLATILGVSRATIYNHMSNKNSNVMVYADLYHISKKINHEFGSVGNGLKSISVDGKSLLKHLESSYTDSGKILKVAQTVASRIKPNKPKKSMPAMDEKKLAISSVVYRG</sequence>
<reference evidence="1 2" key="1">
    <citation type="submission" date="2024-09" db="EMBL/GenBank/DDBJ databases">
        <title>Genomes of Rahnella.</title>
        <authorList>
            <person name="Mnguni F.C."/>
            <person name="Shin G.Y."/>
            <person name="Coutinho T."/>
        </authorList>
    </citation>
    <scope>NUCLEOTIDE SEQUENCE [LARGE SCALE GENOMIC DNA]</scope>
    <source>
        <strain evidence="1 2">20WA0057</strain>
    </source>
</reference>
<dbReference type="Proteomes" id="UP001598201">
    <property type="component" value="Unassembled WGS sequence"/>
</dbReference>
<keyword evidence="2" id="KW-1185">Reference proteome</keyword>
<evidence type="ECO:0000313" key="1">
    <source>
        <dbReference type="EMBL" id="MFD3223364.1"/>
    </source>
</evidence>
<evidence type="ECO:0000313" key="2">
    <source>
        <dbReference type="Proteomes" id="UP001598201"/>
    </source>
</evidence>
<gene>
    <name evidence="1" type="ORF">ACFPK4_07450</name>
</gene>
<organism evidence="1 2">
    <name type="scientific">Rahnella sp. (strain Y9602)</name>
    <dbReference type="NCBI Taxonomy" id="2703885"/>
    <lineage>
        <taxon>Bacteria</taxon>
        <taxon>Pseudomonadati</taxon>
        <taxon>Pseudomonadota</taxon>
        <taxon>Gammaproteobacteria</taxon>
        <taxon>Enterobacterales</taxon>
        <taxon>Yersiniaceae</taxon>
        <taxon>Rahnella</taxon>
    </lineage>
</organism>
<dbReference type="RefSeq" id="WP_379671692.1">
    <property type="nucleotide sequence ID" value="NZ_JBHUCJ010000012.1"/>
</dbReference>
<accession>A0ABW6C813</accession>
<dbReference type="EMBL" id="JBHUCJ010000012">
    <property type="protein sequence ID" value="MFD3223364.1"/>
    <property type="molecule type" value="Genomic_DNA"/>
</dbReference>
<name>A0ABW6C813_RAHSY</name>
<proteinExistence type="predicted"/>
<protein>
    <submittedName>
        <fullName evidence="1">Uncharacterized protein</fullName>
    </submittedName>
</protein>
<comment type="caution">
    <text evidence="1">The sequence shown here is derived from an EMBL/GenBank/DDBJ whole genome shotgun (WGS) entry which is preliminary data.</text>
</comment>